<keyword evidence="3" id="KW-1185">Reference proteome</keyword>
<reference evidence="2 3" key="1">
    <citation type="journal article" date="2017" name="Nature">
        <title>The Apostasia genome and the evolution of orchids.</title>
        <authorList>
            <person name="Zhang G.Q."/>
            <person name="Liu K.W."/>
            <person name="Li Z."/>
            <person name="Lohaus R."/>
            <person name="Hsiao Y.Y."/>
            <person name="Niu S.C."/>
            <person name="Wang J.Y."/>
            <person name="Lin Y.C."/>
            <person name="Xu Q."/>
            <person name="Chen L.J."/>
            <person name="Yoshida K."/>
            <person name="Fujiwara S."/>
            <person name="Wang Z.W."/>
            <person name="Zhang Y.Q."/>
            <person name="Mitsuda N."/>
            <person name="Wang M."/>
            <person name="Liu G.H."/>
            <person name="Pecoraro L."/>
            <person name="Huang H.X."/>
            <person name="Xiao X.J."/>
            <person name="Lin M."/>
            <person name="Wu X.Y."/>
            <person name="Wu W.L."/>
            <person name="Chen Y.Y."/>
            <person name="Chang S.B."/>
            <person name="Sakamoto S."/>
            <person name="Ohme-Takagi M."/>
            <person name="Yagi M."/>
            <person name="Zeng S.J."/>
            <person name="Shen C.Y."/>
            <person name="Yeh C.M."/>
            <person name="Luo Y.B."/>
            <person name="Tsai W.C."/>
            <person name="Van de Peer Y."/>
            <person name="Liu Z.J."/>
        </authorList>
    </citation>
    <scope>NUCLEOTIDE SEQUENCE [LARGE SCALE GENOMIC DNA]</scope>
    <source>
        <strain evidence="3">cv. Shenzhen</strain>
        <tissue evidence="2">Stem</tissue>
    </source>
</reference>
<feature type="region of interest" description="Disordered" evidence="1">
    <location>
        <begin position="1"/>
        <end position="26"/>
    </location>
</feature>
<evidence type="ECO:0000313" key="2">
    <source>
        <dbReference type="EMBL" id="PKA60943.1"/>
    </source>
</evidence>
<proteinExistence type="predicted"/>
<dbReference type="AlphaFoldDB" id="A0A2I0AZG0"/>
<sequence>MVLSVDLNEPVAGSQQSEETAAPRELQHGYPAAENAIGSSASPIDVDAVDDEVILLPSSALFLEARNCARRRPDTVVINENMQTVAARSVKDLSLSNLPLNLCFRFFLNWKYRQKLT</sequence>
<accession>A0A2I0AZG0</accession>
<evidence type="ECO:0000313" key="3">
    <source>
        <dbReference type="Proteomes" id="UP000236161"/>
    </source>
</evidence>
<dbReference type="Proteomes" id="UP000236161">
    <property type="component" value="Unassembled WGS sequence"/>
</dbReference>
<protein>
    <submittedName>
        <fullName evidence="2">Uncharacterized protein</fullName>
    </submittedName>
</protein>
<name>A0A2I0AZG0_9ASPA</name>
<gene>
    <name evidence="2" type="ORF">AXF42_Ash006578</name>
</gene>
<dbReference type="EMBL" id="KZ451935">
    <property type="protein sequence ID" value="PKA60943.1"/>
    <property type="molecule type" value="Genomic_DNA"/>
</dbReference>
<evidence type="ECO:0000256" key="1">
    <source>
        <dbReference type="SAM" id="MobiDB-lite"/>
    </source>
</evidence>
<organism evidence="2 3">
    <name type="scientific">Apostasia shenzhenica</name>
    <dbReference type="NCBI Taxonomy" id="1088818"/>
    <lineage>
        <taxon>Eukaryota</taxon>
        <taxon>Viridiplantae</taxon>
        <taxon>Streptophyta</taxon>
        <taxon>Embryophyta</taxon>
        <taxon>Tracheophyta</taxon>
        <taxon>Spermatophyta</taxon>
        <taxon>Magnoliopsida</taxon>
        <taxon>Liliopsida</taxon>
        <taxon>Asparagales</taxon>
        <taxon>Orchidaceae</taxon>
        <taxon>Apostasioideae</taxon>
        <taxon>Apostasia</taxon>
    </lineage>
</organism>
<dbReference type="OrthoDB" id="6105938at2759"/>